<keyword evidence="1" id="KW-0812">Transmembrane</keyword>
<accession>A0ABS4PBH1</accession>
<evidence type="ECO:0000256" key="1">
    <source>
        <dbReference type="SAM" id="Phobius"/>
    </source>
</evidence>
<keyword evidence="3" id="KW-1185">Reference proteome</keyword>
<feature type="transmembrane region" description="Helical" evidence="1">
    <location>
        <begin position="12"/>
        <end position="32"/>
    </location>
</feature>
<sequence>MTTKMGLSLGMLVWLGYVAWMVTYYASTFTLFSS</sequence>
<keyword evidence="1" id="KW-1133">Transmembrane helix</keyword>
<dbReference type="Proteomes" id="UP001195624">
    <property type="component" value="Unassembled WGS sequence"/>
</dbReference>
<comment type="caution">
    <text evidence="2">The sequence shown here is derived from an EMBL/GenBank/DDBJ whole genome shotgun (WGS) entry which is preliminary data.</text>
</comment>
<reference evidence="2 3" key="1">
    <citation type="submission" date="2021-03" db="EMBL/GenBank/DDBJ databases">
        <authorList>
            <person name="D'Agostino P."/>
            <person name="Huntemann M."/>
            <person name="Clum A."/>
            <person name="Spunde A."/>
            <person name="Palaniappan K."/>
            <person name="Ritter S."/>
            <person name="Mikhailova N."/>
            <person name="Chen I.-M."/>
            <person name="Stamatis D."/>
            <person name="Reddy T."/>
            <person name="O'Malley R."/>
            <person name="Daum C."/>
            <person name="Shapiro N."/>
            <person name="Ivanova N."/>
            <person name="Kyrpides N."/>
            <person name="Woyke T."/>
        </authorList>
    </citation>
    <scope>NUCLEOTIDE SEQUENCE [LARGE SCALE GENOMIC DNA]</scope>
    <source>
        <strain evidence="2 3">WS4403</strain>
    </source>
</reference>
<keyword evidence="1" id="KW-0472">Membrane</keyword>
<gene>
    <name evidence="2" type="ORF">J2125_003187</name>
</gene>
<proteinExistence type="predicted"/>
<dbReference type="EMBL" id="JAGGMQ010000001">
    <property type="protein sequence ID" value="MBP2169995.1"/>
    <property type="molecule type" value="Genomic_DNA"/>
</dbReference>
<name>A0ABS4PBH1_9GAMM</name>
<protein>
    <submittedName>
        <fullName evidence="2">Uncharacterized protein</fullName>
    </submittedName>
</protein>
<reference evidence="3" key="2">
    <citation type="submission" date="2023-07" db="EMBL/GenBank/DDBJ databases">
        <title>Genome mining of underrepresented organisms for secondary metabolites.</title>
        <authorList>
            <person name="D'Agostino P.M."/>
        </authorList>
    </citation>
    <scope>NUCLEOTIDE SEQUENCE [LARGE SCALE GENOMIC DNA]</scope>
    <source>
        <strain evidence="3">WS4403</strain>
    </source>
</reference>
<evidence type="ECO:0000313" key="3">
    <source>
        <dbReference type="Proteomes" id="UP001195624"/>
    </source>
</evidence>
<organism evidence="2 3">
    <name type="scientific">Winslowiella toletana</name>
    <dbReference type="NCBI Taxonomy" id="92490"/>
    <lineage>
        <taxon>Bacteria</taxon>
        <taxon>Pseudomonadati</taxon>
        <taxon>Pseudomonadota</taxon>
        <taxon>Gammaproteobacteria</taxon>
        <taxon>Enterobacterales</taxon>
        <taxon>Erwiniaceae</taxon>
        <taxon>Winslowiella</taxon>
    </lineage>
</organism>
<evidence type="ECO:0000313" key="2">
    <source>
        <dbReference type="EMBL" id="MBP2169995.1"/>
    </source>
</evidence>